<dbReference type="EMBL" id="CM010718">
    <property type="protein sequence ID" value="RZC58325.1"/>
    <property type="molecule type" value="Genomic_DNA"/>
</dbReference>
<feature type="domain" description="TCP" evidence="7">
    <location>
        <begin position="214"/>
        <end position="272"/>
    </location>
</feature>
<reference evidence="9 10" key="1">
    <citation type="journal article" date="2018" name="Science">
        <title>The opium poppy genome and morphinan production.</title>
        <authorList>
            <person name="Guo L."/>
            <person name="Winzer T."/>
            <person name="Yang X."/>
            <person name="Li Y."/>
            <person name="Ning Z."/>
            <person name="He Z."/>
            <person name="Teodor R."/>
            <person name="Lu Y."/>
            <person name="Bowser T.A."/>
            <person name="Graham I.A."/>
            <person name="Ye K."/>
        </authorList>
    </citation>
    <scope>NUCLEOTIDE SEQUENCE [LARGE SCALE GENOMIC DNA]</scope>
    <source>
        <strain evidence="10">cv. HN1</strain>
        <tissue evidence="9">Leaves</tissue>
    </source>
</reference>
<feature type="compositionally biased region" description="Basic and acidic residues" evidence="6">
    <location>
        <begin position="478"/>
        <end position="490"/>
    </location>
</feature>
<gene>
    <name evidence="9" type="ORF">C5167_005623</name>
</gene>
<keyword evidence="5" id="KW-0539">Nucleus</keyword>
<dbReference type="GO" id="GO:0005634">
    <property type="term" value="C:nucleus"/>
    <property type="evidence" value="ECO:0007669"/>
    <property type="project" value="UniProtKB-SubCell"/>
</dbReference>
<feature type="region of interest" description="Disordered" evidence="6">
    <location>
        <begin position="467"/>
        <end position="490"/>
    </location>
</feature>
<evidence type="ECO:0000256" key="6">
    <source>
        <dbReference type="SAM" id="MobiDB-lite"/>
    </source>
</evidence>
<evidence type="ECO:0000256" key="5">
    <source>
        <dbReference type="ARBA" id="ARBA00023242"/>
    </source>
</evidence>
<dbReference type="InterPro" id="IPR017888">
    <property type="entry name" value="CYC/TB1_R_domain"/>
</dbReference>
<keyword evidence="2" id="KW-0805">Transcription regulation</keyword>
<evidence type="ECO:0008006" key="11">
    <source>
        <dbReference type="Google" id="ProtNLM"/>
    </source>
</evidence>
<accession>A0A4Y7JFA3</accession>
<dbReference type="PROSITE" id="PS51369">
    <property type="entry name" value="TCP"/>
    <property type="match status" value="1"/>
</dbReference>
<proteinExistence type="predicted"/>
<evidence type="ECO:0000256" key="3">
    <source>
        <dbReference type="ARBA" id="ARBA00023125"/>
    </source>
</evidence>
<feature type="domain" description="R" evidence="8">
    <location>
        <begin position="346"/>
        <end position="363"/>
    </location>
</feature>
<dbReference type="InterPro" id="IPR005333">
    <property type="entry name" value="Transcription_factor_TCP"/>
</dbReference>
<dbReference type="InterPro" id="IPR017887">
    <property type="entry name" value="TF_TCP_subgr"/>
</dbReference>
<evidence type="ECO:0000313" key="9">
    <source>
        <dbReference type="EMBL" id="RZC58325.1"/>
    </source>
</evidence>
<evidence type="ECO:0000259" key="8">
    <source>
        <dbReference type="PROSITE" id="PS51370"/>
    </source>
</evidence>
<dbReference type="PANTHER" id="PTHR31072:SF93">
    <property type="entry name" value="TRANSCRIPTION FACTOR TCP24"/>
    <property type="match status" value="1"/>
</dbReference>
<keyword evidence="4" id="KW-0804">Transcription</keyword>
<evidence type="ECO:0000256" key="4">
    <source>
        <dbReference type="ARBA" id="ARBA00023163"/>
    </source>
</evidence>
<evidence type="ECO:0000256" key="2">
    <source>
        <dbReference type="ARBA" id="ARBA00023015"/>
    </source>
</evidence>
<dbReference type="Pfam" id="PF03634">
    <property type="entry name" value="TCP"/>
    <property type="match status" value="1"/>
</dbReference>
<keyword evidence="3" id="KW-0238">DNA-binding</keyword>
<comment type="subcellular location">
    <subcellularLocation>
        <location evidence="1">Nucleus</location>
    </subcellularLocation>
</comment>
<dbReference type="Proteomes" id="UP000316621">
    <property type="component" value="Chromosome 4"/>
</dbReference>
<evidence type="ECO:0000313" key="10">
    <source>
        <dbReference type="Proteomes" id="UP000316621"/>
    </source>
</evidence>
<dbReference type="Gramene" id="RZC58325">
    <property type="protein sequence ID" value="RZC58325"/>
    <property type="gene ID" value="C5167_005623"/>
</dbReference>
<feature type="region of interest" description="Disordered" evidence="6">
    <location>
        <begin position="54"/>
        <end position="85"/>
    </location>
</feature>
<dbReference type="GO" id="GO:0043565">
    <property type="term" value="F:sequence-specific DNA binding"/>
    <property type="evidence" value="ECO:0007669"/>
    <property type="project" value="TreeGrafter"/>
</dbReference>
<feature type="region of interest" description="Disordered" evidence="6">
    <location>
        <begin position="319"/>
        <end position="351"/>
    </location>
</feature>
<evidence type="ECO:0000256" key="1">
    <source>
        <dbReference type="ARBA" id="ARBA00004123"/>
    </source>
</evidence>
<protein>
    <recommendedName>
        <fullName evidence="11">TCP domain-containing protein</fullName>
    </recommendedName>
</protein>
<sequence length="490" mass="55248">MFLSNNSRISSTSSSRNNISCGYSCCCYNNDHQHQPLFDRPLYVCPNNNNHINNNFRQSHHHQPPPPSASSPPKQSQSLTFYPFSPTYFDQNSEENDIEILEQPYHHQEIHFNHHHLNPQQQQEQPLLFSSSTTTAAANLHTTTATLLEGGPNSTLGVANKDNITNMINKDNVDWGGSGDFNKMNKKCSTNLKMSEKKLVSTTWNNSKMCSKSKKDRHSKIVTAQGPRDRRMRLSLKVARPFFAIQDMLGFDKASKTVEWLLTNCKEEINELKRSLRISDEDDTVMTAAINKRSSCSRGGKNVSSASDCEVVSEIDVSNNSSSNNLRKEKRVRPLRKPTFHHPQAKESRAKARARARERTMGKIWSKSVMPASTSNNNYLYNHNSLTMNQLATSTSPFEFETGDESGSQSQDMKCSLDVVAEAEEPISHSPSLEESIVITGNSSSPAQIYNYHHHELLLCYVCKHSSPDSSRGPTTMKVHEDKRLMHDDI</sequence>
<evidence type="ECO:0000259" key="7">
    <source>
        <dbReference type="PROSITE" id="PS51369"/>
    </source>
</evidence>
<dbReference type="PANTHER" id="PTHR31072">
    <property type="entry name" value="TRANSCRIPTION FACTOR TCP4-RELATED"/>
    <property type="match status" value="1"/>
</dbReference>
<dbReference type="GO" id="GO:0003700">
    <property type="term" value="F:DNA-binding transcription factor activity"/>
    <property type="evidence" value="ECO:0007669"/>
    <property type="project" value="InterPro"/>
</dbReference>
<keyword evidence="10" id="KW-1185">Reference proteome</keyword>
<name>A0A4Y7JFA3_PAPSO</name>
<dbReference type="PROSITE" id="PS51370">
    <property type="entry name" value="R"/>
    <property type="match status" value="1"/>
</dbReference>
<feature type="compositionally biased region" description="Basic residues" evidence="6">
    <location>
        <begin position="328"/>
        <end position="340"/>
    </location>
</feature>
<dbReference type="GO" id="GO:2000032">
    <property type="term" value="P:regulation of secondary shoot formation"/>
    <property type="evidence" value="ECO:0007669"/>
    <property type="project" value="TreeGrafter"/>
</dbReference>
<dbReference type="AlphaFoldDB" id="A0A4Y7JFA3"/>
<organism evidence="9 10">
    <name type="scientific">Papaver somniferum</name>
    <name type="common">Opium poppy</name>
    <dbReference type="NCBI Taxonomy" id="3469"/>
    <lineage>
        <taxon>Eukaryota</taxon>
        <taxon>Viridiplantae</taxon>
        <taxon>Streptophyta</taxon>
        <taxon>Embryophyta</taxon>
        <taxon>Tracheophyta</taxon>
        <taxon>Spermatophyta</taxon>
        <taxon>Magnoliopsida</taxon>
        <taxon>Ranunculales</taxon>
        <taxon>Papaveraceae</taxon>
        <taxon>Papaveroideae</taxon>
        <taxon>Papaver</taxon>
    </lineage>
</organism>